<dbReference type="EMBL" id="JACTNZ010000013">
    <property type="protein sequence ID" value="KAG5514402.1"/>
    <property type="molecule type" value="Genomic_DNA"/>
</dbReference>
<name>A0AAV6HQT8_9ERIC</name>
<comment type="caution">
    <text evidence="1">The sequence shown here is derived from an EMBL/GenBank/DDBJ whole genome shotgun (WGS) entry which is preliminary data.</text>
</comment>
<dbReference type="AlphaFoldDB" id="A0AAV6HQT8"/>
<evidence type="ECO:0000313" key="2">
    <source>
        <dbReference type="Proteomes" id="UP000823749"/>
    </source>
</evidence>
<dbReference type="Proteomes" id="UP000823749">
    <property type="component" value="Chromosome 13"/>
</dbReference>
<protein>
    <submittedName>
        <fullName evidence="1">Uncharacterized protein</fullName>
    </submittedName>
</protein>
<gene>
    <name evidence="1" type="ORF">RHGRI_035727</name>
</gene>
<keyword evidence="2" id="KW-1185">Reference proteome</keyword>
<accession>A0AAV6HQT8</accession>
<sequence length="154" mass="17549">MGQRLIVFNFQDESFHVINPPRRASSSLRGYFLLQLGGHFALAKEKKSYYHVLELQGDLNGLLVHEKLELWVLELNFHQGESVPPSYERTYRVINLPFDFPFGGLSFLGNLTMTGETLLTGVETHSKPTVPVYSYDHAKGKFEKFVMGKFPLSP</sequence>
<reference evidence="1 2" key="1">
    <citation type="submission" date="2020-08" db="EMBL/GenBank/DDBJ databases">
        <title>Plant Genome Project.</title>
        <authorList>
            <person name="Zhang R.-G."/>
        </authorList>
    </citation>
    <scope>NUCLEOTIDE SEQUENCE [LARGE SCALE GENOMIC DNA]</scope>
    <source>
        <strain evidence="1">WSP0</strain>
        <tissue evidence="1">Leaf</tissue>
    </source>
</reference>
<proteinExistence type="predicted"/>
<evidence type="ECO:0000313" key="1">
    <source>
        <dbReference type="EMBL" id="KAG5514402.1"/>
    </source>
</evidence>
<organism evidence="1 2">
    <name type="scientific">Rhododendron griersonianum</name>
    <dbReference type="NCBI Taxonomy" id="479676"/>
    <lineage>
        <taxon>Eukaryota</taxon>
        <taxon>Viridiplantae</taxon>
        <taxon>Streptophyta</taxon>
        <taxon>Embryophyta</taxon>
        <taxon>Tracheophyta</taxon>
        <taxon>Spermatophyta</taxon>
        <taxon>Magnoliopsida</taxon>
        <taxon>eudicotyledons</taxon>
        <taxon>Gunneridae</taxon>
        <taxon>Pentapetalae</taxon>
        <taxon>asterids</taxon>
        <taxon>Ericales</taxon>
        <taxon>Ericaceae</taxon>
        <taxon>Ericoideae</taxon>
        <taxon>Rhodoreae</taxon>
        <taxon>Rhododendron</taxon>
    </lineage>
</organism>